<proteinExistence type="predicted"/>
<dbReference type="STRING" id="1208324.P73_2711"/>
<feature type="transmembrane region" description="Helical" evidence="5">
    <location>
        <begin position="225"/>
        <end position="252"/>
    </location>
</feature>
<dbReference type="GO" id="GO:0015297">
    <property type="term" value="F:antiporter activity"/>
    <property type="evidence" value="ECO:0007669"/>
    <property type="project" value="InterPro"/>
</dbReference>
<dbReference type="KEGG" id="cid:P73_2711"/>
<dbReference type="Proteomes" id="UP000031521">
    <property type="component" value="Chromosome"/>
</dbReference>
<keyword evidence="3 5" id="KW-1133">Transmembrane helix</keyword>
<feature type="transmembrane region" description="Helical" evidence="5">
    <location>
        <begin position="362"/>
        <end position="380"/>
    </location>
</feature>
<dbReference type="InterPro" id="IPR038770">
    <property type="entry name" value="Na+/solute_symporter_sf"/>
</dbReference>
<protein>
    <submittedName>
        <fullName evidence="7">Sodium/hydrogen exchanger</fullName>
    </submittedName>
</protein>
<comment type="subcellular location">
    <subcellularLocation>
        <location evidence="1">Membrane</location>
        <topology evidence="1">Multi-pass membrane protein</topology>
    </subcellularLocation>
</comment>
<dbReference type="Pfam" id="PF00999">
    <property type="entry name" value="Na_H_Exchanger"/>
    <property type="match status" value="1"/>
</dbReference>
<feature type="transmembrane region" description="Helical" evidence="5">
    <location>
        <begin position="86"/>
        <end position="110"/>
    </location>
</feature>
<keyword evidence="2 5" id="KW-0812">Transmembrane</keyword>
<evidence type="ECO:0000256" key="2">
    <source>
        <dbReference type="ARBA" id="ARBA00022692"/>
    </source>
</evidence>
<feature type="transmembrane region" description="Helical" evidence="5">
    <location>
        <begin position="273"/>
        <end position="292"/>
    </location>
</feature>
<feature type="transmembrane region" description="Helical" evidence="5">
    <location>
        <begin position="333"/>
        <end position="356"/>
    </location>
</feature>
<name>A0A0B5E323_9RHOB</name>
<sequence>MHADQGLLEAAALLAMMAFCHVAICAWLGIPALVGFLLSGIVIGPSGLGLIAEGATLTLIGEVGVILLLFALGLEFSLDKLVSLRRLIFGLGLTQVLVTGGSVTAGLLVFTEIAPAAAVLIAGAVAMSSTALCLKVLAGGDALGTPQGRVAIAVLLFQDLAAVGFLAFHDVIAAAGVVESGHDVLKMVEGMGVLVGALFIARSMLQRLAGWVATQGEAELAQLLALTVALLAAIIAQVAGLSPALGAFAAGMMIAEGDARQFVEREIRPFRDLFVGVFFIGIGAQLHIGALWSTWPMVLAWLFVLMVVKLALVVALTRMFGEQLETALRAGAILAHGGEFSLMLISVTTASGLLQAKIADPLFLALGLSMLIGAVVVRRAA</sequence>
<dbReference type="InterPro" id="IPR006153">
    <property type="entry name" value="Cation/H_exchanger_TM"/>
</dbReference>
<dbReference type="Gene3D" id="1.20.1530.20">
    <property type="match status" value="1"/>
</dbReference>
<evidence type="ECO:0000256" key="4">
    <source>
        <dbReference type="ARBA" id="ARBA00023136"/>
    </source>
</evidence>
<gene>
    <name evidence="7" type="ORF">P73_2711</name>
</gene>
<dbReference type="GO" id="GO:0005886">
    <property type="term" value="C:plasma membrane"/>
    <property type="evidence" value="ECO:0007669"/>
    <property type="project" value="TreeGrafter"/>
</dbReference>
<feature type="transmembrane region" description="Helical" evidence="5">
    <location>
        <begin position="50"/>
        <end position="74"/>
    </location>
</feature>
<dbReference type="AlphaFoldDB" id="A0A0B5E323"/>
<feature type="transmembrane region" description="Helical" evidence="5">
    <location>
        <begin position="12"/>
        <end position="38"/>
    </location>
</feature>
<evidence type="ECO:0000259" key="6">
    <source>
        <dbReference type="Pfam" id="PF00999"/>
    </source>
</evidence>
<reference evidence="7 8" key="1">
    <citation type="journal article" date="2014" name="Int. J. Syst. Evol. Microbiol.">
        <title>Celeribacter indicus sp. nov., a polycyclic aromatic hydrocarbon-degrading bacterium from deep-sea sediment and reclassification of Huaishuia halophila as Celeribacter halophilus comb. nov.</title>
        <authorList>
            <person name="Lai Q."/>
            <person name="Cao J."/>
            <person name="Yuan J."/>
            <person name="Li F."/>
            <person name="Shao Z."/>
        </authorList>
    </citation>
    <scope>NUCLEOTIDE SEQUENCE [LARGE SCALE GENOMIC DNA]</scope>
    <source>
        <strain evidence="7">P73</strain>
    </source>
</reference>
<dbReference type="RefSeq" id="WP_043869997.1">
    <property type="nucleotide sequence ID" value="NZ_CP004393.1"/>
</dbReference>
<evidence type="ECO:0000256" key="1">
    <source>
        <dbReference type="ARBA" id="ARBA00004141"/>
    </source>
</evidence>
<keyword evidence="8" id="KW-1185">Reference proteome</keyword>
<feature type="transmembrane region" description="Helical" evidence="5">
    <location>
        <begin position="117"/>
        <end position="138"/>
    </location>
</feature>
<feature type="domain" description="Cation/H+ exchanger transmembrane" evidence="6">
    <location>
        <begin position="18"/>
        <end position="376"/>
    </location>
</feature>
<feature type="transmembrane region" description="Helical" evidence="5">
    <location>
        <begin position="150"/>
        <end position="172"/>
    </location>
</feature>
<keyword evidence="4 5" id="KW-0472">Membrane</keyword>
<dbReference type="PANTHER" id="PTHR46157:SF4">
    <property type="entry name" value="K(+) EFFLUX ANTIPORTER 3, CHLOROPLASTIC"/>
    <property type="match status" value="1"/>
</dbReference>
<dbReference type="EMBL" id="CP004393">
    <property type="protein sequence ID" value="AJE47426.1"/>
    <property type="molecule type" value="Genomic_DNA"/>
</dbReference>
<evidence type="ECO:0000256" key="5">
    <source>
        <dbReference type="SAM" id="Phobius"/>
    </source>
</evidence>
<feature type="transmembrane region" description="Helical" evidence="5">
    <location>
        <begin position="298"/>
        <end position="321"/>
    </location>
</feature>
<dbReference type="GO" id="GO:1902600">
    <property type="term" value="P:proton transmembrane transport"/>
    <property type="evidence" value="ECO:0007669"/>
    <property type="project" value="InterPro"/>
</dbReference>
<accession>A0A0B5E323</accession>
<evidence type="ECO:0000313" key="7">
    <source>
        <dbReference type="EMBL" id="AJE47426.1"/>
    </source>
</evidence>
<evidence type="ECO:0000313" key="8">
    <source>
        <dbReference type="Proteomes" id="UP000031521"/>
    </source>
</evidence>
<dbReference type="HOGENOM" id="CLU_005126_1_0_5"/>
<dbReference type="PANTHER" id="PTHR46157">
    <property type="entry name" value="K(+) EFFLUX ANTIPORTER 3, CHLOROPLASTIC"/>
    <property type="match status" value="1"/>
</dbReference>
<organism evidence="7 8">
    <name type="scientific">Celeribacter indicus</name>
    <dbReference type="NCBI Taxonomy" id="1208324"/>
    <lineage>
        <taxon>Bacteria</taxon>
        <taxon>Pseudomonadati</taxon>
        <taxon>Pseudomonadota</taxon>
        <taxon>Alphaproteobacteria</taxon>
        <taxon>Rhodobacterales</taxon>
        <taxon>Roseobacteraceae</taxon>
        <taxon>Celeribacter</taxon>
    </lineage>
</organism>
<evidence type="ECO:0000256" key="3">
    <source>
        <dbReference type="ARBA" id="ARBA00022989"/>
    </source>
</evidence>
<dbReference type="OrthoDB" id="9781411at2"/>